<sequence length="192" mass="21735">MTTFKKSSKQKILNFLLTNVGDIVDSRQLQKASGWAAEWARRVRELRDEDGYQIISHKDKADLKPGQYILLTEKRKPAFARGISKETRAFVLDRNGFTCQSCGMAASDIDPFHPDRKIRLTIGHIIDKSKGGSDEPSNLKAICSNCNEGLQNTALPKPDQIHLLSQIRRATVDDQLLVLGWLEEKFKKLKDK</sequence>
<dbReference type="GO" id="GO:0004519">
    <property type="term" value="F:endonuclease activity"/>
    <property type="evidence" value="ECO:0007669"/>
    <property type="project" value="UniProtKB-KW"/>
</dbReference>
<protein>
    <submittedName>
        <fullName evidence="2">Endonuclease</fullName>
    </submittedName>
</protein>
<proteinExistence type="predicted"/>
<reference evidence="2 3" key="1">
    <citation type="journal article" date="2015" name="Nature">
        <title>rRNA introns, odd ribosomes, and small enigmatic genomes across a large radiation of phyla.</title>
        <authorList>
            <person name="Brown C.T."/>
            <person name="Hug L.A."/>
            <person name="Thomas B.C."/>
            <person name="Sharon I."/>
            <person name="Castelle C.J."/>
            <person name="Singh A."/>
            <person name="Wilkins M.J."/>
            <person name="Williams K.H."/>
            <person name="Banfield J.F."/>
        </authorList>
    </citation>
    <scope>NUCLEOTIDE SEQUENCE [LARGE SCALE GENOMIC DNA]</scope>
</reference>
<dbReference type="InterPro" id="IPR029471">
    <property type="entry name" value="HNH_5"/>
</dbReference>
<keyword evidence="2" id="KW-0378">Hydrolase</keyword>
<evidence type="ECO:0000313" key="2">
    <source>
        <dbReference type="EMBL" id="KKT60442.1"/>
    </source>
</evidence>
<organism evidence="2 3">
    <name type="scientific">Candidatus Giovannonibacteria bacterium GW2011_GWA1_44_25</name>
    <dbReference type="NCBI Taxonomy" id="1618645"/>
    <lineage>
        <taxon>Bacteria</taxon>
        <taxon>Candidatus Giovannoniibacteriota</taxon>
    </lineage>
</organism>
<dbReference type="Gene3D" id="1.10.30.50">
    <property type="match status" value="1"/>
</dbReference>
<dbReference type="Pfam" id="PF14279">
    <property type="entry name" value="HNH_5"/>
    <property type="match status" value="1"/>
</dbReference>
<dbReference type="Proteomes" id="UP000034087">
    <property type="component" value="Unassembled WGS sequence"/>
</dbReference>
<name>A0A0G1KVT1_9BACT</name>
<dbReference type="InterPro" id="IPR003615">
    <property type="entry name" value="HNH_nuc"/>
</dbReference>
<dbReference type="EMBL" id="LCIR01000001">
    <property type="protein sequence ID" value="KKT60442.1"/>
    <property type="molecule type" value="Genomic_DNA"/>
</dbReference>
<dbReference type="CDD" id="cd00085">
    <property type="entry name" value="HNHc"/>
    <property type="match status" value="1"/>
</dbReference>
<dbReference type="AlphaFoldDB" id="A0A0G1KVT1"/>
<gene>
    <name evidence="2" type="ORF">UW53_C0001G0092</name>
</gene>
<feature type="domain" description="HNH nuclease" evidence="1">
    <location>
        <begin position="86"/>
        <end position="148"/>
    </location>
</feature>
<dbReference type="SMART" id="SM00507">
    <property type="entry name" value="HNHc"/>
    <property type="match status" value="1"/>
</dbReference>
<keyword evidence="2" id="KW-0540">Nuclease</keyword>
<comment type="caution">
    <text evidence="2">The sequence shown here is derived from an EMBL/GenBank/DDBJ whole genome shotgun (WGS) entry which is preliminary data.</text>
</comment>
<evidence type="ECO:0000259" key="1">
    <source>
        <dbReference type="SMART" id="SM00507"/>
    </source>
</evidence>
<evidence type="ECO:0000313" key="3">
    <source>
        <dbReference type="Proteomes" id="UP000034087"/>
    </source>
</evidence>
<accession>A0A0G1KVT1</accession>
<keyword evidence="2" id="KW-0255">Endonuclease</keyword>